<keyword evidence="1" id="KW-1133">Transmembrane helix</keyword>
<name>A0A9W8RR51_9HYPO</name>
<keyword evidence="3" id="KW-1185">Reference proteome</keyword>
<dbReference type="AlphaFoldDB" id="A0A9W8RR51"/>
<comment type="caution">
    <text evidence="2">The sequence shown here is derived from an EMBL/GenBank/DDBJ whole genome shotgun (WGS) entry which is preliminary data.</text>
</comment>
<accession>A0A9W8RR51</accession>
<dbReference type="EMBL" id="JAOQAZ010000036">
    <property type="protein sequence ID" value="KAJ4248446.1"/>
    <property type="molecule type" value="Genomic_DNA"/>
</dbReference>
<evidence type="ECO:0000313" key="3">
    <source>
        <dbReference type="Proteomes" id="UP001152049"/>
    </source>
</evidence>
<sequence length="104" mass="11197">MPAIFVIQGDFSPLVTQLYGLLTCAIALIRTGAIMHLILERNPFALRESGIRDGAQNAEAVRRIANDRADLRRGNSSVNIKLPKGAADHISNAVPGNTVVYKGD</sequence>
<keyword evidence="1" id="KW-0472">Membrane</keyword>
<evidence type="ECO:0000256" key="1">
    <source>
        <dbReference type="SAM" id="Phobius"/>
    </source>
</evidence>
<dbReference type="Proteomes" id="UP001152049">
    <property type="component" value="Unassembled WGS sequence"/>
</dbReference>
<proteinExistence type="predicted"/>
<gene>
    <name evidence="2" type="ORF">NW762_012783</name>
</gene>
<keyword evidence="1" id="KW-0812">Transmembrane</keyword>
<organism evidence="2 3">
    <name type="scientific">Fusarium torreyae</name>
    <dbReference type="NCBI Taxonomy" id="1237075"/>
    <lineage>
        <taxon>Eukaryota</taxon>
        <taxon>Fungi</taxon>
        <taxon>Dikarya</taxon>
        <taxon>Ascomycota</taxon>
        <taxon>Pezizomycotina</taxon>
        <taxon>Sordariomycetes</taxon>
        <taxon>Hypocreomycetidae</taxon>
        <taxon>Hypocreales</taxon>
        <taxon>Nectriaceae</taxon>
        <taxon>Fusarium</taxon>
    </lineage>
</organism>
<protein>
    <submittedName>
        <fullName evidence="2">Uncharacterized protein</fullName>
    </submittedName>
</protein>
<reference evidence="2" key="1">
    <citation type="submission" date="2022-09" db="EMBL/GenBank/DDBJ databases">
        <title>Fusarium specimens isolated from Avocado Roots.</title>
        <authorList>
            <person name="Stajich J."/>
            <person name="Roper C."/>
            <person name="Heimlech-Rivalta G."/>
        </authorList>
    </citation>
    <scope>NUCLEOTIDE SEQUENCE</scope>
    <source>
        <strain evidence="2">CF00136</strain>
    </source>
</reference>
<feature type="transmembrane region" description="Helical" evidence="1">
    <location>
        <begin position="18"/>
        <end position="39"/>
    </location>
</feature>
<evidence type="ECO:0000313" key="2">
    <source>
        <dbReference type="EMBL" id="KAJ4248446.1"/>
    </source>
</evidence>